<evidence type="ECO:0000256" key="1">
    <source>
        <dbReference type="SAM" id="MobiDB-lite"/>
    </source>
</evidence>
<sequence>MAYRRSSRHIVLWRRKTPLPPPSRLTGHLPTAFLAAFLAGVLLLPKTPGFDRVIQLSAGLSGRIQQQTDSSISGQDNIYEQDTDAAQPSDSDESSDTTSEVSQNSETISDQESTVSSADEPSTQPLPELEELLESAEQETAPEILPENEAVLVHKTYTASPSDVYVQVGNSFVKNVTDYGNQIVLDAEAADPAFTLDADGKVEVLIMHTHTTECYMPYTGDTYDTTWPTRTTDNEKNMAAVGSVIAARLQQAGIGVIHDTTQHDYPSYNGSYERSAETVQSYLDQYPDIKVVLDIHRDAIISGDTVTAPVVETDEGTAAQVMIISGCDDGTMDYPEWQKNLAFAIDLQQQMEDDHPGFTRPILFDYRKYNQNLTTGSLLIEVGGHGNTLAQALLAGDWIGSSLASLLTSQ</sequence>
<accession>A0A9D1H8E2</accession>
<dbReference type="InterPro" id="IPR010897">
    <property type="entry name" value="Spore_II_P"/>
</dbReference>
<evidence type="ECO:0000313" key="3">
    <source>
        <dbReference type="Proteomes" id="UP000824160"/>
    </source>
</evidence>
<proteinExistence type="predicted"/>
<name>A0A9D1H8E2_9FIRM</name>
<feature type="compositionally biased region" description="Polar residues" evidence="1">
    <location>
        <begin position="101"/>
        <end position="119"/>
    </location>
</feature>
<reference evidence="2" key="2">
    <citation type="journal article" date="2021" name="PeerJ">
        <title>Extensive microbial diversity within the chicken gut microbiome revealed by metagenomics and culture.</title>
        <authorList>
            <person name="Gilroy R."/>
            <person name="Ravi A."/>
            <person name="Getino M."/>
            <person name="Pursley I."/>
            <person name="Horton D.L."/>
            <person name="Alikhan N.F."/>
            <person name="Baker D."/>
            <person name="Gharbi K."/>
            <person name="Hall N."/>
            <person name="Watson M."/>
            <person name="Adriaenssens E.M."/>
            <person name="Foster-Nyarko E."/>
            <person name="Jarju S."/>
            <person name="Secka A."/>
            <person name="Antonio M."/>
            <person name="Oren A."/>
            <person name="Chaudhuri R.R."/>
            <person name="La Ragione R."/>
            <person name="Hildebrand F."/>
            <person name="Pallen M.J."/>
        </authorList>
    </citation>
    <scope>NUCLEOTIDE SEQUENCE</scope>
    <source>
        <strain evidence="2">ChiBcec7-5410</strain>
    </source>
</reference>
<gene>
    <name evidence="2" type="ORF">IAC43_05650</name>
</gene>
<organism evidence="2 3">
    <name type="scientific">Candidatus Faecivivens stercoripullorum</name>
    <dbReference type="NCBI Taxonomy" id="2840805"/>
    <lineage>
        <taxon>Bacteria</taxon>
        <taxon>Bacillati</taxon>
        <taxon>Bacillota</taxon>
        <taxon>Clostridia</taxon>
        <taxon>Eubacteriales</taxon>
        <taxon>Oscillospiraceae</taxon>
        <taxon>Oscillospiraceae incertae sedis</taxon>
        <taxon>Candidatus Faecivivens</taxon>
    </lineage>
</organism>
<evidence type="ECO:0000313" key="2">
    <source>
        <dbReference type="EMBL" id="HIT94649.1"/>
    </source>
</evidence>
<dbReference type="AlphaFoldDB" id="A0A9D1H8E2"/>
<dbReference type="Proteomes" id="UP000824160">
    <property type="component" value="Unassembled WGS sequence"/>
</dbReference>
<dbReference type="NCBIfam" id="TIGR02867">
    <property type="entry name" value="spore_II_P"/>
    <property type="match status" value="1"/>
</dbReference>
<comment type="caution">
    <text evidence="2">The sequence shown here is derived from an EMBL/GenBank/DDBJ whole genome shotgun (WGS) entry which is preliminary data.</text>
</comment>
<feature type="region of interest" description="Disordered" evidence="1">
    <location>
        <begin position="82"/>
        <end position="124"/>
    </location>
</feature>
<dbReference type="Pfam" id="PF07454">
    <property type="entry name" value="SpoIIP"/>
    <property type="match status" value="1"/>
</dbReference>
<dbReference type="EMBL" id="DVLW01000154">
    <property type="protein sequence ID" value="HIT94649.1"/>
    <property type="molecule type" value="Genomic_DNA"/>
</dbReference>
<reference evidence="2" key="1">
    <citation type="submission" date="2020-10" db="EMBL/GenBank/DDBJ databases">
        <authorList>
            <person name="Gilroy R."/>
        </authorList>
    </citation>
    <scope>NUCLEOTIDE SEQUENCE</scope>
    <source>
        <strain evidence="2">ChiBcec7-5410</strain>
    </source>
</reference>
<protein>
    <submittedName>
        <fullName evidence="2">Stage II sporulation protein P</fullName>
    </submittedName>
</protein>